<dbReference type="OrthoDB" id="5290748at2"/>
<name>Q0YSH3_9CHLB</name>
<sequence length="218" mass="24328">MEGLLFDPVVSTPSGSEHPSASAAEQLAELQKAAMACRKCRLAETRRNVVVGEGSPLAEIVVIGEAPGAEEDASGRPFVGRSGQLLTKILQAVHFEREKVYICNILKCRPPGNRNPLEDEIGFCRPWLQQQLQILKPKIILILGKVAANTILENKLSMGMMRGKLIEWKGFDCFVTYHPAALLRNPNWKRACWEDVQMMEHHYKKTGGKETLHDKDIA</sequence>
<dbReference type="RefSeq" id="WP_006366079.1">
    <property type="nucleotide sequence ID" value="NZ_AASE01000006.1"/>
</dbReference>
<dbReference type="GO" id="GO:0004844">
    <property type="term" value="F:uracil DNA N-glycosylase activity"/>
    <property type="evidence" value="ECO:0007669"/>
    <property type="project" value="UniProtKB-EC"/>
</dbReference>
<evidence type="ECO:0000256" key="4">
    <source>
        <dbReference type="ARBA" id="ARBA00019403"/>
    </source>
</evidence>
<keyword evidence="7" id="KW-0227">DNA damage</keyword>
<evidence type="ECO:0000256" key="2">
    <source>
        <dbReference type="ARBA" id="ARBA00006521"/>
    </source>
</evidence>
<dbReference type="PANTHER" id="PTHR33693">
    <property type="entry name" value="TYPE-5 URACIL-DNA GLYCOSYLASE"/>
    <property type="match status" value="1"/>
</dbReference>
<keyword evidence="11" id="KW-0234">DNA repair</keyword>
<dbReference type="EC" id="3.2.2.27" evidence="3"/>
<accession>Q0YSH3</accession>
<protein>
    <recommendedName>
        <fullName evidence="4">Type-4 uracil-DNA glycosylase</fullName>
        <ecNumber evidence="3">3.2.2.27</ecNumber>
    </recommendedName>
</protein>
<dbReference type="EMBL" id="AASE01000006">
    <property type="protein sequence ID" value="EAT59226.1"/>
    <property type="molecule type" value="Genomic_DNA"/>
</dbReference>
<dbReference type="GO" id="GO:0046872">
    <property type="term" value="F:metal ion binding"/>
    <property type="evidence" value="ECO:0007669"/>
    <property type="project" value="UniProtKB-KW"/>
</dbReference>
<feature type="domain" description="Uracil-DNA glycosylase-like" evidence="13">
    <location>
        <begin position="51"/>
        <end position="197"/>
    </location>
</feature>
<comment type="similarity">
    <text evidence="2">Belongs to the uracil-DNA glycosylase (UDG) superfamily. Type 4 (UDGa) family.</text>
</comment>
<evidence type="ECO:0000256" key="5">
    <source>
        <dbReference type="ARBA" id="ARBA00022485"/>
    </source>
</evidence>
<dbReference type="SMART" id="SM00986">
    <property type="entry name" value="UDG"/>
    <property type="match status" value="1"/>
</dbReference>
<dbReference type="GO" id="GO:0051539">
    <property type="term" value="F:4 iron, 4 sulfur cluster binding"/>
    <property type="evidence" value="ECO:0007669"/>
    <property type="project" value="UniProtKB-KW"/>
</dbReference>
<evidence type="ECO:0000256" key="12">
    <source>
        <dbReference type="SAM" id="MobiDB-lite"/>
    </source>
</evidence>
<evidence type="ECO:0000256" key="8">
    <source>
        <dbReference type="ARBA" id="ARBA00022801"/>
    </source>
</evidence>
<comment type="catalytic activity">
    <reaction evidence="1">
        <text>Hydrolyzes single-stranded DNA or mismatched double-stranded DNA and polynucleotides, releasing free uracil.</text>
        <dbReference type="EC" id="3.2.2.27"/>
    </reaction>
</comment>
<reference evidence="14 15" key="2">
    <citation type="submission" date="2006-07" db="EMBL/GenBank/DDBJ databases">
        <title>Sequencing of the draft genome and assembly of Chlorobium ferroxidans DSM 13031.</title>
        <authorList>
            <consortium name="US DOE Joint Genome Institute (JGI-PGF)"/>
            <person name="Copeland A."/>
            <person name="Lucas S."/>
            <person name="Lapidus A."/>
            <person name="Barry K."/>
            <person name="Glavina del Rio T."/>
            <person name="Dalin E."/>
            <person name="Tice H."/>
            <person name="Bruce D."/>
            <person name="Pitluck S."/>
            <person name="Richardson P."/>
        </authorList>
    </citation>
    <scope>NUCLEOTIDE SEQUENCE [LARGE SCALE GENOMIC DNA]</scope>
    <source>
        <strain evidence="14 15">DSM 13031</strain>
    </source>
</reference>
<evidence type="ECO:0000256" key="3">
    <source>
        <dbReference type="ARBA" id="ARBA00012030"/>
    </source>
</evidence>
<organism evidence="14 15">
    <name type="scientific">Chlorobium ferrooxidans DSM 13031</name>
    <dbReference type="NCBI Taxonomy" id="377431"/>
    <lineage>
        <taxon>Bacteria</taxon>
        <taxon>Pseudomonadati</taxon>
        <taxon>Chlorobiota</taxon>
        <taxon>Chlorobiia</taxon>
        <taxon>Chlorobiales</taxon>
        <taxon>Chlorobiaceae</taxon>
        <taxon>Chlorobium/Pelodictyon group</taxon>
        <taxon>Chlorobium</taxon>
    </lineage>
</organism>
<reference evidence="14 15" key="1">
    <citation type="submission" date="2006-07" db="EMBL/GenBank/DDBJ databases">
        <title>Annotation of the draft genome assembly of Chlorobium ferroxidans DSM 13031.</title>
        <authorList>
            <consortium name="US DOE Joint Genome Institute (JGI-ORNL)"/>
            <person name="Larimer F."/>
            <person name="Land M."/>
            <person name="Hauser L."/>
        </authorList>
    </citation>
    <scope>NUCLEOTIDE SEQUENCE [LARGE SCALE GENOMIC DNA]</scope>
    <source>
        <strain evidence="14 15">DSM 13031</strain>
    </source>
</reference>
<evidence type="ECO:0000313" key="15">
    <source>
        <dbReference type="Proteomes" id="UP000004162"/>
    </source>
</evidence>
<dbReference type="InterPro" id="IPR005122">
    <property type="entry name" value="Uracil-DNA_glycosylase-like"/>
</dbReference>
<evidence type="ECO:0000256" key="7">
    <source>
        <dbReference type="ARBA" id="ARBA00022763"/>
    </source>
</evidence>
<evidence type="ECO:0000259" key="13">
    <source>
        <dbReference type="SMART" id="SM00986"/>
    </source>
</evidence>
<comment type="caution">
    <text evidence="14">The sequence shown here is derived from an EMBL/GenBank/DDBJ whole genome shotgun (WGS) entry which is preliminary data.</text>
</comment>
<proteinExistence type="inferred from homology"/>
<evidence type="ECO:0000256" key="6">
    <source>
        <dbReference type="ARBA" id="ARBA00022723"/>
    </source>
</evidence>
<dbReference type="NCBIfam" id="TIGR00758">
    <property type="entry name" value="UDG_fam4"/>
    <property type="match status" value="1"/>
</dbReference>
<keyword evidence="8" id="KW-0378">Hydrolase</keyword>
<dbReference type="GO" id="GO:0006281">
    <property type="term" value="P:DNA repair"/>
    <property type="evidence" value="ECO:0007669"/>
    <property type="project" value="UniProtKB-KW"/>
</dbReference>
<evidence type="ECO:0000256" key="9">
    <source>
        <dbReference type="ARBA" id="ARBA00023004"/>
    </source>
</evidence>
<dbReference type="InterPro" id="IPR005273">
    <property type="entry name" value="Ura-DNA_glyco_family4"/>
</dbReference>
<dbReference type="SUPFAM" id="SSF52141">
    <property type="entry name" value="Uracil-DNA glycosylase-like"/>
    <property type="match status" value="1"/>
</dbReference>
<evidence type="ECO:0000256" key="1">
    <source>
        <dbReference type="ARBA" id="ARBA00001400"/>
    </source>
</evidence>
<evidence type="ECO:0000313" key="14">
    <source>
        <dbReference type="EMBL" id="EAT59226.1"/>
    </source>
</evidence>
<keyword evidence="9" id="KW-0408">Iron</keyword>
<dbReference type="PANTHER" id="PTHR33693:SF1">
    <property type="entry name" value="TYPE-4 URACIL-DNA GLYCOSYLASE"/>
    <property type="match status" value="1"/>
</dbReference>
<keyword evidence="10" id="KW-0411">Iron-sulfur</keyword>
<keyword evidence="5" id="KW-0004">4Fe-4S</keyword>
<keyword evidence="6" id="KW-0479">Metal-binding</keyword>
<evidence type="ECO:0000256" key="10">
    <source>
        <dbReference type="ARBA" id="ARBA00023014"/>
    </source>
</evidence>
<feature type="region of interest" description="Disordered" evidence="12">
    <location>
        <begin position="1"/>
        <end position="24"/>
    </location>
</feature>
<gene>
    <name evidence="14" type="ORF">CferDRAFT_1233</name>
</gene>
<dbReference type="Gene3D" id="3.40.470.10">
    <property type="entry name" value="Uracil-DNA glycosylase-like domain"/>
    <property type="match status" value="1"/>
</dbReference>
<dbReference type="AlphaFoldDB" id="Q0YSH3"/>
<dbReference type="Pfam" id="PF03167">
    <property type="entry name" value="UDG"/>
    <property type="match status" value="1"/>
</dbReference>
<evidence type="ECO:0000256" key="11">
    <source>
        <dbReference type="ARBA" id="ARBA00023204"/>
    </source>
</evidence>
<keyword evidence="15" id="KW-1185">Reference proteome</keyword>
<dbReference type="SMART" id="SM00987">
    <property type="entry name" value="UreE_C"/>
    <property type="match status" value="1"/>
</dbReference>
<dbReference type="InterPro" id="IPR036895">
    <property type="entry name" value="Uracil-DNA_glycosylase-like_sf"/>
</dbReference>
<dbReference type="CDD" id="cd10030">
    <property type="entry name" value="UDG-F4_TTUDGA_SPO1dp_like"/>
    <property type="match status" value="1"/>
</dbReference>
<dbReference type="Proteomes" id="UP000004162">
    <property type="component" value="Unassembled WGS sequence"/>
</dbReference>
<dbReference type="InterPro" id="IPR051536">
    <property type="entry name" value="UDG_Type-4/5"/>
</dbReference>